<accession>A0A1M6CJM3</accession>
<keyword evidence="2" id="KW-1185">Reference proteome</keyword>
<protein>
    <recommendedName>
        <fullName evidence="3">Metallo-beta-lactamase superfamily protein</fullName>
    </recommendedName>
</protein>
<organism evidence="1 2">
    <name type="scientific">Lutispora thermophila DSM 19022</name>
    <dbReference type="NCBI Taxonomy" id="1122184"/>
    <lineage>
        <taxon>Bacteria</taxon>
        <taxon>Bacillati</taxon>
        <taxon>Bacillota</taxon>
        <taxon>Clostridia</taxon>
        <taxon>Lutisporales</taxon>
        <taxon>Lutisporaceae</taxon>
        <taxon>Lutispora</taxon>
    </lineage>
</organism>
<dbReference type="Proteomes" id="UP000184442">
    <property type="component" value="Unassembled WGS sequence"/>
</dbReference>
<dbReference type="AlphaFoldDB" id="A0A1M6CJM3"/>
<dbReference type="SUPFAM" id="SSF56281">
    <property type="entry name" value="Metallo-hydrolase/oxidoreductase"/>
    <property type="match status" value="1"/>
</dbReference>
<proteinExistence type="predicted"/>
<dbReference type="Gene3D" id="3.60.15.10">
    <property type="entry name" value="Ribonuclease Z/Hydroxyacylglutathione hydrolase-like"/>
    <property type="match status" value="1"/>
</dbReference>
<dbReference type="RefSeq" id="WP_073024813.1">
    <property type="nucleotide sequence ID" value="NZ_FQZS01000005.1"/>
</dbReference>
<evidence type="ECO:0000313" key="2">
    <source>
        <dbReference type="Proteomes" id="UP000184442"/>
    </source>
</evidence>
<dbReference type="OrthoDB" id="9781189at2"/>
<reference evidence="1 2" key="1">
    <citation type="submission" date="2016-11" db="EMBL/GenBank/DDBJ databases">
        <authorList>
            <person name="Jaros S."/>
            <person name="Januszkiewicz K."/>
            <person name="Wedrychowicz H."/>
        </authorList>
    </citation>
    <scope>NUCLEOTIDE SEQUENCE [LARGE SCALE GENOMIC DNA]</scope>
    <source>
        <strain evidence="1 2">DSM 19022</strain>
    </source>
</reference>
<evidence type="ECO:0000313" key="1">
    <source>
        <dbReference type="EMBL" id="SHI61225.1"/>
    </source>
</evidence>
<gene>
    <name evidence="1" type="ORF">SAMN02745176_00813</name>
</gene>
<dbReference type="EMBL" id="FQZS01000005">
    <property type="protein sequence ID" value="SHI61225.1"/>
    <property type="molecule type" value="Genomic_DNA"/>
</dbReference>
<dbReference type="STRING" id="1122184.SAMN02745176_00813"/>
<dbReference type="InterPro" id="IPR036866">
    <property type="entry name" value="RibonucZ/Hydroxyglut_hydro"/>
</dbReference>
<sequence length="151" mass="17689">MYLYDIHAVFDTLECISEELNSFDIYSVSYIFYTHFHPDHTMDCRIIEEIREEKADKLDPIIVNHPKSGIDISFNKRTPILNLFEQAGYRTLNSDETIKGNDILVMQITLDNKFACGYLIEKNNKKLFYCPCHAMHIPKNMDVLKKLMLCC</sequence>
<evidence type="ECO:0008006" key="3">
    <source>
        <dbReference type="Google" id="ProtNLM"/>
    </source>
</evidence>
<name>A0A1M6CJM3_9FIRM</name>